<gene>
    <name evidence="4" type="ORF">F5Z01DRAFT_8270</name>
</gene>
<dbReference type="GeneID" id="70298069"/>
<dbReference type="RefSeq" id="XP_046122819.1">
    <property type="nucleotide sequence ID" value="XM_046267166.1"/>
</dbReference>
<dbReference type="SUPFAM" id="SSF54160">
    <property type="entry name" value="Chromo domain-like"/>
    <property type="match status" value="1"/>
</dbReference>
<feature type="region of interest" description="Disordered" evidence="2">
    <location>
        <begin position="197"/>
        <end position="237"/>
    </location>
</feature>
<evidence type="ECO:0000313" key="5">
    <source>
        <dbReference type="Proteomes" id="UP000887229"/>
    </source>
</evidence>
<comment type="caution">
    <text evidence="4">The sequence shown here is derived from an EMBL/GenBank/DDBJ whole genome shotgun (WGS) entry which is preliminary data.</text>
</comment>
<feature type="compositionally biased region" description="Acidic residues" evidence="2">
    <location>
        <begin position="329"/>
        <end position="338"/>
    </location>
</feature>
<dbReference type="Proteomes" id="UP000887229">
    <property type="component" value="Unassembled WGS sequence"/>
</dbReference>
<dbReference type="CDD" id="cd00024">
    <property type="entry name" value="CD_CSD"/>
    <property type="match status" value="1"/>
</dbReference>
<dbReference type="InterPro" id="IPR023780">
    <property type="entry name" value="Chromo_domain"/>
</dbReference>
<feature type="region of interest" description="Disordered" evidence="2">
    <location>
        <begin position="596"/>
        <end position="656"/>
    </location>
</feature>
<reference evidence="4" key="1">
    <citation type="journal article" date="2021" name="IMA Fungus">
        <title>Genomic characterization of three marine fungi, including Emericellopsis atlantica sp. nov. with signatures of a generalist lifestyle and marine biomass degradation.</title>
        <authorList>
            <person name="Hagestad O.C."/>
            <person name="Hou L."/>
            <person name="Andersen J.H."/>
            <person name="Hansen E.H."/>
            <person name="Altermark B."/>
            <person name="Li C."/>
            <person name="Kuhnert E."/>
            <person name="Cox R.J."/>
            <person name="Crous P.W."/>
            <person name="Spatafora J.W."/>
            <person name="Lail K."/>
            <person name="Amirebrahimi M."/>
            <person name="Lipzen A."/>
            <person name="Pangilinan J."/>
            <person name="Andreopoulos W."/>
            <person name="Hayes R.D."/>
            <person name="Ng V."/>
            <person name="Grigoriev I.V."/>
            <person name="Jackson S.A."/>
            <person name="Sutton T.D.S."/>
            <person name="Dobson A.D.W."/>
            <person name="Rama T."/>
        </authorList>
    </citation>
    <scope>NUCLEOTIDE SEQUENCE</scope>
    <source>
        <strain evidence="4">TS7</strain>
    </source>
</reference>
<accession>A0A9P7ZVC0</accession>
<feature type="region of interest" description="Disordered" evidence="2">
    <location>
        <begin position="1"/>
        <end position="28"/>
    </location>
</feature>
<feature type="compositionally biased region" description="Low complexity" evidence="2">
    <location>
        <begin position="439"/>
        <end position="451"/>
    </location>
</feature>
<dbReference type="InterPro" id="IPR016197">
    <property type="entry name" value="Chromo-like_dom_sf"/>
</dbReference>
<dbReference type="Gene3D" id="2.40.50.40">
    <property type="match status" value="1"/>
</dbReference>
<organism evidence="4 5">
    <name type="scientific">Emericellopsis atlantica</name>
    <dbReference type="NCBI Taxonomy" id="2614577"/>
    <lineage>
        <taxon>Eukaryota</taxon>
        <taxon>Fungi</taxon>
        <taxon>Dikarya</taxon>
        <taxon>Ascomycota</taxon>
        <taxon>Pezizomycotina</taxon>
        <taxon>Sordariomycetes</taxon>
        <taxon>Hypocreomycetidae</taxon>
        <taxon>Hypocreales</taxon>
        <taxon>Bionectriaceae</taxon>
        <taxon>Emericellopsis</taxon>
    </lineage>
</organism>
<comment type="subunit">
    <text evidence="1">Component of the NuA4 histone acetyltransferase complex.</text>
</comment>
<feature type="compositionally biased region" description="Gly residues" evidence="2">
    <location>
        <begin position="644"/>
        <end position="656"/>
    </location>
</feature>
<evidence type="ECO:0000313" key="4">
    <source>
        <dbReference type="EMBL" id="KAG9258895.1"/>
    </source>
</evidence>
<feature type="region of interest" description="Disordered" evidence="2">
    <location>
        <begin position="269"/>
        <end position="295"/>
    </location>
</feature>
<dbReference type="OrthoDB" id="3543857at2759"/>
<dbReference type="AlphaFoldDB" id="A0A9P7ZVC0"/>
<name>A0A9P7ZVC0_9HYPO</name>
<feature type="domain" description="Chromo" evidence="3">
    <location>
        <begin position="500"/>
        <end position="554"/>
    </location>
</feature>
<dbReference type="EMBL" id="MU251242">
    <property type="protein sequence ID" value="KAG9258895.1"/>
    <property type="molecule type" value="Genomic_DNA"/>
</dbReference>
<evidence type="ECO:0000256" key="1">
    <source>
        <dbReference type="ARBA" id="ARBA00011353"/>
    </source>
</evidence>
<feature type="region of interest" description="Disordered" evidence="2">
    <location>
        <begin position="408"/>
        <end position="493"/>
    </location>
</feature>
<evidence type="ECO:0000259" key="3">
    <source>
        <dbReference type="Pfam" id="PF00385"/>
    </source>
</evidence>
<feature type="compositionally biased region" description="Acidic residues" evidence="2">
    <location>
        <begin position="284"/>
        <end position="294"/>
    </location>
</feature>
<feature type="compositionally biased region" description="Polar residues" evidence="2">
    <location>
        <begin position="419"/>
        <end position="428"/>
    </location>
</feature>
<proteinExistence type="predicted"/>
<evidence type="ECO:0000256" key="2">
    <source>
        <dbReference type="SAM" id="MobiDB-lite"/>
    </source>
</evidence>
<dbReference type="Pfam" id="PF00385">
    <property type="entry name" value="Chromo"/>
    <property type="match status" value="1"/>
</dbReference>
<sequence length="656" mass="71577">MSSPRDSRPFTHHTPPARPPSTLPMPGETKIVIPIPCIPRYKRGTGPSLQRITLQPVHDSTAYIVERIFLPPKGTGRDGRELPKRPGYIIGWTDLPAARKVVTARDVLTYVSPRKLEEWESSFEEELNAERRELKAAKERASQGPEKPAGKRRGRPPKHAGIESAAAVVDEDSDQPAGAAMAVGGAMLATPTKKAGLRAFEDPWGDEPSREATELPTEDTDASGRNDGLLGEQAADDEKEVWQGFSNEPSVLDDGSNQLDDVDMEEEAAPTTIYEGHTVGQQGVEDDSDEEDEELSTRALARELYRRGVEAMSKAAEPNGAHEESREVQDDEDDDMAEFYDAPETADDAGVEIKDEPVDVESVPISTLASVETTQAQTATPADTNGAATMERRYHQLNYPQWVAIGSSKKPSQIHGLAAQSTSQSSDSPMLPPPSAEQGSSSMNKSKSRGSLGMKTPAHKARKLSKSSPASGSRKRAKSTPRSRSSAAQTPVLVNGAQEWVVKEILDDETYQVEDRGLVRYFKVRWEGDWPPDQNPTWEPEDNLPAQLVKNYFKMDYSRLPPAARKRRRERALLRASGSAHFVSVRDAFAGELDKVDSSHDMGNGGTGTAEYGNGHEHEQDEPMAVDDTGSPHNVKRPRFSFGMSGGVVVGPWGGS</sequence>
<feature type="region of interest" description="Disordered" evidence="2">
    <location>
        <begin position="135"/>
        <end position="175"/>
    </location>
</feature>
<protein>
    <recommendedName>
        <fullName evidence="3">Chromo domain-containing protein</fullName>
    </recommendedName>
</protein>
<keyword evidence="5" id="KW-1185">Reference proteome</keyword>
<feature type="region of interest" description="Disordered" evidence="2">
    <location>
        <begin position="309"/>
        <end position="392"/>
    </location>
</feature>